<dbReference type="InterPro" id="IPR007621">
    <property type="entry name" value="TPM_dom"/>
</dbReference>
<dbReference type="RefSeq" id="WP_158582277.1">
    <property type="nucleotide sequence ID" value="NZ_CABMEW010000019.1"/>
</dbReference>
<sequence length="282" mass="31489">MKQKQNRNRKWRYVLSAVFGAVFCLTTLHPAYASERQVYDAAGILSEDEIDEITKVADEVEDKTGWDLIILTVNDASVTSDRDYAEEQFNECTESDDGIAYLLNMDSRSFYIATAGEAYEYVGDSQIDEMLDDAVTYAGEGDYTQAMIAMLEDTESYYTSNTAKNMTIYDEDQGIYYASSTNHRFLSYGEIAIAAVLGVAACLIFCLVITGKYRLKFGRYHYNAREHAQINLRRNEDHFVRQFVTRRKIPKDPPKNGGGGGGTSTIHQGAGGRSFGGGGRSF</sequence>
<dbReference type="Proteomes" id="UP000245288">
    <property type="component" value="Unassembled WGS sequence"/>
</dbReference>
<feature type="compositionally biased region" description="Gly residues" evidence="1">
    <location>
        <begin position="256"/>
        <end position="282"/>
    </location>
</feature>
<evidence type="ECO:0000256" key="2">
    <source>
        <dbReference type="SAM" id="Phobius"/>
    </source>
</evidence>
<keyword evidence="2" id="KW-0812">Transmembrane</keyword>
<feature type="domain" description="TPM" evidence="4">
    <location>
        <begin position="38"/>
        <end position="154"/>
    </location>
</feature>
<feature type="transmembrane region" description="Helical" evidence="2">
    <location>
        <begin position="185"/>
        <end position="209"/>
    </location>
</feature>
<dbReference type="Gene3D" id="3.10.310.50">
    <property type="match status" value="1"/>
</dbReference>
<comment type="caution">
    <text evidence="5">The sequence shown here is derived from an EMBL/GenBank/DDBJ whole genome shotgun (WGS) entry which is preliminary data.</text>
</comment>
<evidence type="ECO:0000256" key="1">
    <source>
        <dbReference type="SAM" id="MobiDB-lite"/>
    </source>
</evidence>
<evidence type="ECO:0000313" key="5">
    <source>
        <dbReference type="EMBL" id="PWE87456.1"/>
    </source>
</evidence>
<proteinExistence type="predicted"/>
<evidence type="ECO:0000313" key="6">
    <source>
        <dbReference type="Proteomes" id="UP000245288"/>
    </source>
</evidence>
<dbReference type="EMBL" id="JRFU01000040">
    <property type="protein sequence ID" value="PWE87456.1"/>
    <property type="molecule type" value="Genomic_DNA"/>
</dbReference>
<gene>
    <name evidence="5" type="ORF">LG34_03875</name>
</gene>
<evidence type="ECO:0000256" key="3">
    <source>
        <dbReference type="SAM" id="SignalP"/>
    </source>
</evidence>
<feature type="region of interest" description="Disordered" evidence="1">
    <location>
        <begin position="248"/>
        <end position="282"/>
    </location>
</feature>
<protein>
    <recommendedName>
        <fullName evidence="4">TPM domain-containing protein</fullName>
    </recommendedName>
</protein>
<keyword evidence="6" id="KW-1185">Reference proteome</keyword>
<feature type="signal peptide" evidence="3">
    <location>
        <begin position="1"/>
        <end position="33"/>
    </location>
</feature>
<keyword evidence="3" id="KW-0732">Signal</keyword>
<organism evidence="5 6">
    <name type="scientific">Eubacterium ramulus</name>
    <dbReference type="NCBI Taxonomy" id="39490"/>
    <lineage>
        <taxon>Bacteria</taxon>
        <taxon>Bacillati</taxon>
        <taxon>Bacillota</taxon>
        <taxon>Clostridia</taxon>
        <taxon>Eubacteriales</taxon>
        <taxon>Eubacteriaceae</taxon>
        <taxon>Eubacterium</taxon>
    </lineage>
</organism>
<keyword evidence="2" id="KW-1133">Transmembrane helix</keyword>
<keyword evidence="2" id="KW-0472">Membrane</keyword>
<accession>A0A2V1JTA6</accession>
<evidence type="ECO:0000259" key="4">
    <source>
        <dbReference type="Pfam" id="PF04536"/>
    </source>
</evidence>
<name>A0A2V1JTA6_EUBRA</name>
<reference evidence="5 6" key="1">
    <citation type="submission" date="2014-09" db="EMBL/GenBank/DDBJ databases">
        <title>Butyrate-producing bacteria isolated from human gut.</title>
        <authorList>
            <person name="Zhang Q."/>
            <person name="Zhao L."/>
        </authorList>
    </citation>
    <scope>NUCLEOTIDE SEQUENCE [LARGE SCALE GENOMIC DNA]</scope>
    <source>
        <strain evidence="5 6">21</strain>
    </source>
</reference>
<dbReference type="Pfam" id="PF04536">
    <property type="entry name" value="TPM_phosphatase"/>
    <property type="match status" value="1"/>
</dbReference>
<dbReference type="AlphaFoldDB" id="A0A2V1JTA6"/>
<feature type="chain" id="PRO_5015879205" description="TPM domain-containing protein" evidence="3">
    <location>
        <begin position="34"/>
        <end position="282"/>
    </location>
</feature>